<evidence type="ECO:0000256" key="2">
    <source>
        <dbReference type="SAM" id="Phobius"/>
    </source>
</evidence>
<accession>A0ABR1V9W6</accession>
<dbReference type="EMBL" id="JAQQWN010000009">
    <property type="protein sequence ID" value="KAK8066844.1"/>
    <property type="molecule type" value="Genomic_DNA"/>
</dbReference>
<feature type="transmembrane region" description="Helical" evidence="2">
    <location>
        <begin position="637"/>
        <end position="660"/>
    </location>
</feature>
<evidence type="ECO:0000313" key="3">
    <source>
        <dbReference type="EMBL" id="KAK8066844.1"/>
    </source>
</evidence>
<proteinExistence type="predicted"/>
<sequence length="751" mass="83257">MCSNEEGGGEDADTLRDNVSVSSLGQSITEQSETTLRDSTRQDASPSHHSERDNTETEDGQQTELLFLDSFRQLKRSKSIASSLKVRDGYGTGTWYRFSYWATEAWLYEFLAWLISCYCFGGIVITLLTHNGQPIPEWPFDITINALVSAMSTIMSSALLVPVSNAIGQAKWSWIVKRRRKLEDIAVYDEASRGSWGSLVLLMKKGFRDPVAFGAMITILALPIATLLQQTTVVVLEKRPLENSTATLFALNWWAEGLSTESGHPRVKDDMVMSINRGLFFDGNVSDPFLTNALRPRPQCQTGNCSFGTFESLAICSECQDITQSLKMENSTTGLECEGDKAGDYQQDCARWSLPNGHNSGWVNFGSGMLLSTNASAEPIHPRPGLSILTLTALAPCWNYTYTQRNNSYHYKACIGKDEPGSQQQKKTQAQECTLQWCVNRYESEMVNGVLQESIKSTIRSGEPTPGLMYDFSPQNSSVSYWVDLHPIKVSAGTVLGYGNIRSGLIRGKLSVHRQASELVTTYLKSELEGTTSVNDTYVKGGKPYIRRLYMAHLGKYEGTNVPRGFDMDPLFGTMALSMTSSLRTTPAGSQAQPAGDDGNATSDDYEPDEDSWDFPTHWQNISTAPDRLVPVLSVRWGWVALPAALELLTFFLLCYMVGWKSQRSLPVWKSSTLPLLLLGSEMHDGSGDNIPRHLVDMEQLAKEATIEPEIAMGRGHGPANKNLEDGWNSEATRSWNRKYSVGHSTTEVDI</sequence>
<keyword evidence="2" id="KW-0812">Transmembrane</keyword>
<dbReference type="PANTHER" id="PTHR35394:SF5">
    <property type="entry name" value="DUF3176 DOMAIN-CONTAINING PROTEIN"/>
    <property type="match status" value="1"/>
</dbReference>
<organism evidence="3 4">
    <name type="scientific">Apiospora hydei</name>
    <dbReference type="NCBI Taxonomy" id="1337664"/>
    <lineage>
        <taxon>Eukaryota</taxon>
        <taxon>Fungi</taxon>
        <taxon>Dikarya</taxon>
        <taxon>Ascomycota</taxon>
        <taxon>Pezizomycotina</taxon>
        <taxon>Sordariomycetes</taxon>
        <taxon>Xylariomycetidae</taxon>
        <taxon>Amphisphaeriales</taxon>
        <taxon>Apiosporaceae</taxon>
        <taxon>Apiospora</taxon>
    </lineage>
</organism>
<dbReference type="PANTHER" id="PTHR35394">
    <property type="entry name" value="DUF3176 DOMAIN-CONTAINING PROTEIN"/>
    <property type="match status" value="1"/>
</dbReference>
<feature type="compositionally biased region" description="Polar residues" evidence="1">
    <location>
        <begin position="17"/>
        <end position="34"/>
    </location>
</feature>
<feature type="transmembrane region" description="Helical" evidence="2">
    <location>
        <begin position="106"/>
        <end position="130"/>
    </location>
</feature>
<comment type="caution">
    <text evidence="3">The sequence shown here is derived from an EMBL/GenBank/DDBJ whole genome shotgun (WGS) entry which is preliminary data.</text>
</comment>
<dbReference type="Proteomes" id="UP001433268">
    <property type="component" value="Unassembled WGS sequence"/>
</dbReference>
<dbReference type="InterPro" id="IPR021514">
    <property type="entry name" value="DUF3176"/>
</dbReference>
<feature type="compositionally biased region" description="Polar residues" evidence="1">
    <location>
        <begin position="583"/>
        <end position="593"/>
    </location>
</feature>
<reference evidence="3 4" key="1">
    <citation type="submission" date="2023-01" db="EMBL/GenBank/DDBJ databases">
        <title>Analysis of 21 Apiospora genomes using comparative genomics revels a genus with tremendous synthesis potential of carbohydrate active enzymes and secondary metabolites.</title>
        <authorList>
            <person name="Sorensen T."/>
        </authorList>
    </citation>
    <scope>NUCLEOTIDE SEQUENCE [LARGE SCALE GENOMIC DNA]</scope>
    <source>
        <strain evidence="3 4">CBS 114990</strain>
    </source>
</reference>
<evidence type="ECO:0000256" key="1">
    <source>
        <dbReference type="SAM" id="MobiDB-lite"/>
    </source>
</evidence>
<dbReference type="GeneID" id="92050965"/>
<dbReference type="Pfam" id="PF11374">
    <property type="entry name" value="DUF3176"/>
    <property type="match status" value="1"/>
</dbReference>
<dbReference type="RefSeq" id="XP_066663597.1">
    <property type="nucleotide sequence ID" value="XM_066817905.1"/>
</dbReference>
<feature type="region of interest" description="Disordered" evidence="1">
    <location>
        <begin position="583"/>
        <end position="611"/>
    </location>
</feature>
<feature type="transmembrane region" description="Helical" evidence="2">
    <location>
        <begin position="211"/>
        <end position="228"/>
    </location>
</feature>
<feature type="transmembrane region" description="Helical" evidence="2">
    <location>
        <begin position="142"/>
        <end position="163"/>
    </location>
</feature>
<name>A0ABR1V9W6_9PEZI</name>
<keyword evidence="2" id="KW-0472">Membrane</keyword>
<keyword evidence="2" id="KW-1133">Transmembrane helix</keyword>
<protein>
    <submittedName>
        <fullName evidence="3">Uncharacterized protein</fullName>
    </submittedName>
</protein>
<keyword evidence="4" id="KW-1185">Reference proteome</keyword>
<evidence type="ECO:0000313" key="4">
    <source>
        <dbReference type="Proteomes" id="UP001433268"/>
    </source>
</evidence>
<feature type="compositionally biased region" description="Basic and acidic residues" evidence="1">
    <location>
        <begin position="35"/>
        <end position="55"/>
    </location>
</feature>
<feature type="region of interest" description="Disordered" evidence="1">
    <location>
        <begin position="1"/>
        <end position="60"/>
    </location>
</feature>
<gene>
    <name evidence="3" type="ORF">PG997_013591</name>
</gene>